<comment type="caution">
    <text evidence="7">The sequence shown here is derived from an EMBL/GenBank/DDBJ whole genome shotgun (WGS) entry which is preliminary data.</text>
</comment>
<feature type="domain" description="Sodium/calcium exchanger membrane region" evidence="6">
    <location>
        <begin position="174"/>
        <end position="316"/>
    </location>
</feature>
<evidence type="ECO:0000256" key="5">
    <source>
        <dbReference type="SAM" id="Phobius"/>
    </source>
</evidence>
<feature type="transmembrane region" description="Helical" evidence="5">
    <location>
        <begin position="106"/>
        <end position="124"/>
    </location>
</feature>
<proteinExistence type="predicted"/>
<keyword evidence="3 5" id="KW-1133">Transmembrane helix</keyword>
<reference evidence="7 8" key="1">
    <citation type="journal article" date="2015" name="Nature">
        <title>rRNA introns, odd ribosomes, and small enigmatic genomes across a large radiation of phyla.</title>
        <authorList>
            <person name="Brown C.T."/>
            <person name="Hug L.A."/>
            <person name="Thomas B.C."/>
            <person name="Sharon I."/>
            <person name="Castelle C.J."/>
            <person name="Singh A."/>
            <person name="Wilkins M.J."/>
            <person name="Williams K.H."/>
            <person name="Banfield J.F."/>
        </authorList>
    </citation>
    <scope>NUCLEOTIDE SEQUENCE [LARGE SCALE GENOMIC DNA]</scope>
</reference>
<dbReference type="PANTHER" id="PTHR10846:SF8">
    <property type="entry name" value="INNER MEMBRANE PROTEIN YRBG"/>
    <property type="match status" value="1"/>
</dbReference>
<dbReference type="EMBL" id="LCRN01000016">
    <property type="protein sequence ID" value="KKW36661.1"/>
    <property type="molecule type" value="Genomic_DNA"/>
</dbReference>
<keyword evidence="4 5" id="KW-0472">Membrane</keyword>
<dbReference type="GO" id="GO:0006874">
    <property type="term" value="P:intracellular calcium ion homeostasis"/>
    <property type="evidence" value="ECO:0007669"/>
    <property type="project" value="TreeGrafter"/>
</dbReference>
<organism evidence="7 8">
    <name type="scientific">Candidatus Uhrbacteria bacterium GW2011_GWC2_53_7</name>
    <dbReference type="NCBI Taxonomy" id="1618986"/>
    <lineage>
        <taxon>Bacteria</taxon>
        <taxon>Candidatus Uhriibacteriota</taxon>
    </lineage>
</organism>
<dbReference type="Pfam" id="PF01699">
    <property type="entry name" value="Na_Ca_ex"/>
    <property type="match status" value="2"/>
</dbReference>
<evidence type="ECO:0000313" key="7">
    <source>
        <dbReference type="EMBL" id="KKW36661.1"/>
    </source>
</evidence>
<evidence type="ECO:0000256" key="4">
    <source>
        <dbReference type="ARBA" id="ARBA00023136"/>
    </source>
</evidence>
<dbReference type="PATRIC" id="fig|1618986.3.peg.208"/>
<dbReference type="GO" id="GO:0005886">
    <property type="term" value="C:plasma membrane"/>
    <property type="evidence" value="ECO:0007669"/>
    <property type="project" value="TreeGrafter"/>
</dbReference>
<dbReference type="InterPro" id="IPR004481">
    <property type="entry name" value="K/Na/Ca-exchanger"/>
</dbReference>
<feature type="transmembrane region" description="Helical" evidence="5">
    <location>
        <begin position="271"/>
        <end position="290"/>
    </location>
</feature>
<keyword evidence="2 5" id="KW-0812">Transmembrane</keyword>
<comment type="subcellular location">
    <subcellularLocation>
        <location evidence="1">Membrane</location>
        <topology evidence="1">Multi-pass membrane protein</topology>
    </subcellularLocation>
</comment>
<evidence type="ECO:0000256" key="2">
    <source>
        <dbReference type="ARBA" id="ARBA00022692"/>
    </source>
</evidence>
<name>A0A0G1Y0D6_9BACT</name>
<dbReference type="PANTHER" id="PTHR10846">
    <property type="entry name" value="SODIUM/POTASSIUM/CALCIUM EXCHANGER"/>
    <property type="match status" value="1"/>
</dbReference>
<evidence type="ECO:0000256" key="1">
    <source>
        <dbReference type="ARBA" id="ARBA00004141"/>
    </source>
</evidence>
<feature type="transmembrane region" description="Helical" evidence="5">
    <location>
        <begin position="174"/>
        <end position="193"/>
    </location>
</feature>
<gene>
    <name evidence="7" type="ORF">UY82_C0016G0006</name>
</gene>
<accession>A0A0G1Y0D6</accession>
<dbReference type="InterPro" id="IPR004837">
    <property type="entry name" value="NaCa_Exmemb"/>
</dbReference>
<sequence>MLIAVFSILAGFAILLKSGDTLVEGASSIAARYRVRPVVIGLTIVAFGTSAPELVVNLLSAAKGTPALAIGNILGSNLVNLMFILGIAAVIRPLRVHLTIVTRETPFMLLAAILVLIMASDVFLDGTAADALSRTDGLALLGFFFIFLYYTFLTARGGTAEEGQKIRLMSAGKAAAMIAIGLAGLALGGNFLVDGAVSIAKLLGVSEGLIGLTIVAIGTSLPELVTSIIAARKGMVDLAVGNVIGSNIFNIFFILGLTATLIPLPFTRANLVDAAILVAVSLIFFASLVVSKNKMIARWKGAILVGLYVAYLAYTIYVYV</sequence>
<dbReference type="Gene3D" id="1.20.1420.30">
    <property type="entry name" value="NCX, central ion-binding region"/>
    <property type="match status" value="1"/>
</dbReference>
<feature type="transmembrane region" description="Helical" evidence="5">
    <location>
        <begin position="73"/>
        <end position="94"/>
    </location>
</feature>
<evidence type="ECO:0000256" key="3">
    <source>
        <dbReference type="ARBA" id="ARBA00022989"/>
    </source>
</evidence>
<feature type="transmembrane region" description="Helical" evidence="5">
    <location>
        <begin position="208"/>
        <end position="231"/>
    </location>
</feature>
<dbReference type="GO" id="GO:0005262">
    <property type="term" value="F:calcium channel activity"/>
    <property type="evidence" value="ECO:0007669"/>
    <property type="project" value="TreeGrafter"/>
</dbReference>
<feature type="transmembrane region" description="Helical" evidence="5">
    <location>
        <begin position="136"/>
        <end position="153"/>
    </location>
</feature>
<evidence type="ECO:0000259" key="6">
    <source>
        <dbReference type="Pfam" id="PF01699"/>
    </source>
</evidence>
<feature type="transmembrane region" description="Helical" evidence="5">
    <location>
        <begin position="302"/>
        <end position="319"/>
    </location>
</feature>
<dbReference type="NCBIfam" id="TIGR00367">
    <property type="entry name" value="calcium/sodium antiporter"/>
    <property type="match status" value="1"/>
</dbReference>
<dbReference type="AlphaFoldDB" id="A0A0G1Y0D6"/>
<feature type="transmembrane region" description="Helical" evidence="5">
    <location>
        <begin position="243"/>
        <end position="265"/>
    </location>
</feature>
<dbReference type="InterPro" id="IPR044880">
    <property type="entry name" value="NCX_ion-bd_dom_sf"/>
</dbReference>
<evidence type="ECO:0000313" key="8">
    <source>
        <dbReference type="Proteomes" id="UP000033865"/>
    </source>
</evidence>
<dbReference type="Proteomes" id="UP000033865">
    <property type="component" value="Unassembled WGS sequence"/>
</dbReference>
<protein>
    <recommendedName>
        <fullName evidence="6">Sodium/calcium exchanger membrane region domain-containing protein</fullName>
    </recommendedName>
</protein>
<feature type="domain" description="Sodium/calcium exchanger membrane region" evidence="6">
    <location>
        <begin position="4"/>
        <end position="152"/>
    </location>
</feature>
<dbReference type="GO" id="GO:0008273">
    <property type="term" value="F:calcium, potassium:sodium antiporter activity"/>
    <property type="evidence" value="ECO:0007669"/>
    <property type="project" value="TreeGrafter"/>
</dbReference>